<dbReference type="EMBL" id="JAGFNK010000071">
    <property type="protein sequence ID" value="KAI9509123.1"/>
    <property type="molecule type" value="Genomic_DNA"/>
</dbReference>
<proteinExistence type="predicted"/>
<dbReference type="Proteomes" id="UP001207468">
    <property type="component" value="Unassembled WGS sequence"/>
</dbReference>
<gene>
    <name evidence="1" type="ORF">F5148DRAFT_801352</name>
</gene>
<evidence type="ECO:0000313" key="1">
    <source>
        <dbReference type="EMBL" id="KAI9509123.1"/>
    </source>
</evidence>
<reference evidence="1" key="1">
    <citation type="submission" date="2021-03" db="EMBL/GenBank/DDBJ databases">
        <title>Evolutionary priming and transition to the ectomycorrhizal habit in an iconic lineage of mushroom-forming fungi: is preadaptation a requirement?</title>
        <authorList>
            <consortium name="DOE Joint Genome Institute"/>
            <person name="Looney B.P."/>
            <person name="Miyauchi S."/>
            <person name="Morin E."/>
            <person name="Drula E."/>
            <person name="Courty P.E."/>
            <person name="Chicoki N."/>
            <person name="Fauchery L."/>
            <person name="Kohler A."/>
            <person name="Kuo A."/>
            <person name="LaButti K."/>
            <person name="Pangilinan J."/>
            <person name="Lipzen A."/>
            <person name="Riley R."/>
            <person name="Andreopoulos W."/>
            <person name="He G."/>
            <person name="Johnson J."/>
            <person name="Barry K.W."/>
            <person name="Grigoriev I.V."/>
            <person name="Nagy L."/>
            <person name="Hibbett D."/>
            <person name="Henrissat B."/>
            <person name="Matheny P.B."/>
            <person name="Labbe J."/>
            <person name="Martin A.F."/>
        </authorList>
    </citation>
    <scope>NUCLEOTIDE SEQUENCE</scope>
    <source>
        <strain evidence="1">BPL698</strain>
    </source>
</reference>
<comment type="caution">
    <text evidence="1">The sequence shown here is derived from an EMBL/GenBank/DDBJ whole genome shotgun (WGS) entry which is preliminary data.</text>
</comment>
<protein>
    <submittedName>
        <fullName evidence="1">Uncharacterized protein</fullName>
    </submittedName>
</protein>
<accession>A0ACC0UBY4</accession>
<organism evidence="1 2">
    <name type="scientific">Russula earlei</name>
    <dbReference type="NCBI Taxonomy" id="71964"/>
    <lineage>
        <taxon>Eukaryota</taxon>
        <taxon>Fungi</taxon>
        <taxon>Dikarya</taxon>
        <taxon>Basidiomycota</taxon>
        <taxon>Agaricomycotina</taxon>
        <taxon>Agaricomycetes</taxon>
        <taxon>Russulales</taxon>
        <taxon>Russulaceae</taxon>
        <taxon>Russula</taxon>
    </lineage>
</organism>
<sequence>MRTSAHALAIFYLAVGIAPLFATRLGSMDKVVVKRQDTEDLIRQLMAHEYKEIENRLGTHFLNMQGIRERMKKVQANNGYNNANELVRHLDEAVLETIRHHDTYTTRRNALNHIPRQMQKYM</sequence>
<evidence type="ECO:0000313" key="2">
    <source>
        <dbReference type="Proteomes" id="UP001207468"/>
    </source>
</evidence>
<name>A0ACC0UBY4_9AGAM</name>
<keyword evidence="2" id="KW-1185">Reference proteome</keyword>